<dbReference type="EMBL" id="QLMC01000010">
    <property type="protein sequence ID" value="RAJ91049.1"/>
    <property type="molecule type" value="Genomic_DNA"/>
</dbReference>
<evidence type="ECO:0000313" key="1">
    <source>
        <dbReference type="EMBL" id="RAJ91049.1"/>
    </source>
</evidence>
<dbReference type="AlphaFoldDB" id="A0A327WR69"/>
<dbReference type="Proteomes" id="UP000248790">
    <property type="component" value="Unassembled WGS sequence"/>
</dbReference>
<accession>A0A327WR69</accession>
<dbReference type="Pfam" id="PF07366">
    <property type="entry name" value="SnoaL"/>
    <property type="match status" value="1"/>
</dbReference>
<sequence>MNTESKITEARISEMSPIEKVLFFWGNVWSHPHDVDLIDLLMVEDFAITTAGEVISGREAFKNWVIAFLKNVKNSHLENLDIFESQCGTKVVSRWKLTGLNNGILGLNPDQRPIELYGTAIWLIRDGKLAHNWVERNSLEVYRKLQNPANGSDITAF</sequence>
<dbReference type="InterPro" id="IPR009959">
    <property type="entry name" value="Cyclase_SnoaL-like"/>
</dbReference>
<keyword evidence="2" id="KW-1185">Reference proteome</keyword>
<dbReference type="GO" id="GO:0030638">
    <property type="term" value="P:polyketide metabolic process"/>
    <property type="evidence" value="ECO:0007669"/>
    <property type="project" value="InterPro"/>
</dbReference>
<dbReference type="OrthoDB" id="954225at2"/>
<dbReference type="Gene3D" id="3.10.450.50">
    <property type="match status" value="1"/>
</dbReference>
<comment type="caution">
    <text evidence="1">The sequence shown here is derived from an EMBL/GenBank/DDBJ whole genome shotgun (WGS) entry which is preliminary data.</text>
</comment>
<evidence type="ECO:0000313" key="2">
    <source>
        <dbReference type="Proteomes" id="UP000248790"/>
    </source>
</evidence>
<dbReference type="SUPFAM" id="SSF54427">
    <property type="entry name" value="NTF2-like"/>
    <property type="match status" value="1"/>
</dbReference>
<dbReference type="RefSeq" id="WP_111631392.1">
    <property type="nucleotide sequence ID" value="NZ_QLMC01000010.1"/>
</dbReference>
<organism evidence="1 2">
    <name type="scientific">Larkinella arboricola</name>
    <dbReference type="NCBI Taxonomy" id="643671"/>
    <lineage>
        <taxon>Bacteria</taxon>
        <taxon>Pseudomonadati</taxon>
        <taxon>Bacteroidota</taxon>
        <taxon>Cytophagia</taxon>
        <taxon>Cytophagales</taxon>
        <taxon>Spirosomataceae</taxon>
        <taxon>Larkinella</taxon>
    </lineage>
</organism>
<dbReference type="InterPro" id="IPR032710">
    <property type="entry name" value="NTF2-like_dom_sf"/>
</dbReference>
<gene>
    <name evidence="1" type="ORF">LX87_05390</name>
</gene>
<protein>
    <submittedName>
        <fullName evidence="1">SnoaL-like polyketide cyclase</fullName>
    </submittedName>
</protein>
<name>A0A327WR69_LARAB</name>
<reference evidence="1 2" key="1">
    <citation type="submission" date="2018-06" db="EMBL/GenBank/DDBJ databases">
        <title>Genomic Encyclopedia of Archaeal and Bacterial Type Strains, Phase II (KMG-II): from individual species to whole genera.</title>
        <authorList>
            <person name="Goeker M."/>
        </authorList>
    </citation>
    <scope>NUCLEOTIDE SEQUENCE [LARGE SCALE GENOMIC DNA]</scope>
    <source>
        <strain evidence="1 2">DSM 21851</strain>
    </source>
</reference>
<proteinExistence type="predicted"/>